<comment type="function">
    <text evidence="9">Part of the high-affinity ATP-driven potassium transport (or Kdp) system, which catalyzes the hydrolysis of ATP coupled with the electrogenic transport of potassium into the cytoplasm. This subunit binds the extracellular potassium ions and delivers the ions to the membrane domain of KdpB through an intramembrane tunnel.</text>
</comment>
<feature type="transmembrane region" description="Helical" evidence="9">
    <location>
        <begin position="168"/>
        <end position="189"/>
    </location>
</feature>
<feature type="transmembrane region" description="Helical" evidence="9">
    <location>
        <begin position="410"/>
        <end position="430"/>
    </location>
</feature>
<feature type="transmembrane region" description="Helical" evidence="9">
    <location>
        <begin position="372"/>
        <end position="390"/>
    </location>
</feature>
<feature type="transmembrane region" description="Helical" evidence="9">
    <location>
        <begin position="475"/>
        <end position="496"/>
    </location>
</feature>
<dbReference type="PANTHER" id="PTHR30607:SF2">
    <property type="entry name" value="POTASSIUM-TRANSPORTING ATPASE POTASSIUM-BINDING SUBUNIT"/>
    <property type="match status" value="1"/>
</dbReference>
<dbReference type="RefSeq" id="WP_112440160.1">
    <property type="nucleotide sequence ID" value="NZ_CBDRHE010000012.1"/>
</dbReference>
<evidence type="ECO:0000313" key="11">
    <source>
        <dbReference type="Proteomes" id="UP000249616"/>
    </source>
</evidence>
<comment type="subunit">
    <text evidence="9">The system is composed of three essential subunits: KdpA, KdpB and KdpC.</text>
</comment>
<keyword evidence="4 9" id="KW-0812">Transmembrane</keyword>
<keyword evidence="1 9" id="KW-0813">Transport</keyword>
<dbReference type="Pfam" id="PF03814">
    <property type="entry name" value="KdpA"/>
    <property type="match status" value="1"/>
</dbReference>
<keyword evidence="5 9" id="KW-0630">Potassium</keyword>
<keyword evidence="7 9" id="KW-0406">Ion transport</keyword>
<evidence type="ECO:0000256" key="2">
    <source>
        <dbReference type="ARBA" id="ARBA00022475"/>
    </source>
</evidence>
<keyword evidence="11" id="KW-1185">Reference proteome</keyword>
<keyword evidence="6 9" id="KW-1133">Transmembrane helix</keyword>
<dbReference type="GO" id="GO:0005886">
    <property type="term" value="C:plasma membrane"/>
    <property type="evidence" value="ECO:0007669"/>
    <property type="project" value="UniProtKB-SubCell"/>
</dbReference>
<gene>
    <name evidence="9" type="primary">kdpA</name>
    <name evidence="10" type="ORF">DN051_32005</name>
</gene>
<accession>A0A2Z4J678</accession>
<evidence type="ECO:0000256" key="9">
    <source>
        <dbReference type="HAMAP-Rule" id="MF_00275"/>
    </source>
</evidence>
<protein>
    <recommendedName>
        <fullName evidence="9">Potassium-transporting ATPase potassium-binding subunit</fullName>
    </recommendedName>
    <alternativeName>
        <fullName evidence="9">ATP phosphohydrolase [potassium-transporting] A chain</fullName>
    </alternativeName>
    <alternativeName>
        <fullName evidence="9">Potassium-binding and translocating subunit A</fullName>
    </alternativeName>
    <alternativeName>
        <fullName evidence="9">Potassium-translocating ATPase A chain</fullName>
    </alternativeName>
</protein>
<dbReference type="HAMAP" id="MF_00275">
    <property type="entry name" value="KdpA"/>
    <property type="match status" value="1"/>
</dbReference>
<organism evidence="10 11">
    <name type="scientific">Streptomyces cadmiisoli</name>
    <dbReference type="NCBI Taxonomy" id="2184053"/>
    <lineage>
        <taxon>Bacteria</taxon>
        <taxon>Bacillati</taxon>
        <taxon>Actinomycetota</taxon>
        <taxon>Actinomycetes</taxon>
        <taxon>Kitasatosporales</taxon>
        <taxon>Streptomycetaceae</taxon>
        <taxon>Streptomyces</taxon>
        <taxon>Streptomyces aurantiacus group</taxon>
    </lineage>
</organism>
<reference evidence="10 11" key="1">
    <citation type="journal article" date="2019" name="Int. J. Syst. Evol. Microbiol.">
        <title>Streptomyces cadmiisoli sp. nov., a novel actinomycete isolated from cadmium-contaminated soil.</title>
        <authorList>
            <person name="Li K."/>
            <person name="Tang X."/>
            <person name="Zhao J."/>
            <person name="Guo Y."/>
            <person name="Tang Y."/>
            <person name="Gao J."/>
        </authorList>
    </citation>
    <scope>NUCLEOTIDE SEQUENCE [LARGE SCALE GENOMIC DNA]</scope>
    <source>
        <strain evidence="10 11">ZFG47</strain>
    </source>
</reference>
<comment type="subcellular location">
    <subcellularLocation>
        <location evidence="9">Cell membrane</location>
        <topology evidence="9">Multi-pass membrane protein</topology>
    </subcellularLocation>
</comment>
<name>A0A2Z4J678_9ACTN</name>
<keyword evidence="8 9" id="KW-0472">Membrane</keyword>
<evidence type="ECO:0000256" key="7">
    <source>
        <dbReference type="ARBA" id="ARBA00023065"/>
    </source>
</evidence>
<dbReference type="EMBL" id="CP030073">
    <property type="protein sequence ID" value="AWW40732.1"/>
    <property type="molecule type" value="Genomic_DNA"/>
</dbReference>
<feature type="transmembrane region" description="Helical" evidence="9">
    <location>
        <begin position="58"/>
        <end position="79"/>
    </location>
</feature>
<evidence type="ECO:0000256" key="3">
    <source>
        <dbReference type="ARBA" id="ARBA00022538"/>
    </source>
</evidence>
<proteinExistence type="inferred from homology"/>
<dbReference type="NCBIfam" id="TIGR00680">
    <property type="entry name" value="kdpA"/>
    <property type="match status" value="1"/>
</dbReference>
<keyword evidence="2 9" id="KW-1003">Cell membrane</keyword>
<evidence type="ECO:0000256" key="6">
    <source>
        <dbReference type="ARBA" id="ARBA00022989"/>
    </source>
</evidence>
<dbReference type="GO" id="GO:0030955">
    <property type="term" value="F:potassium ion binding"/>
    <property type="evidence" value="ECO:0007669"/>
    <property type="project" value="UniProtKB-UniRule"/>
</dbReference>
<sequence>MYGWLQATLILAVVVGLHVPLGDYMARALDGGRHSRAERFLHKVCGIDPDREQDWRHYLFALLAFSVTSIAALFTLFTLQGRLPWSTGHEGMPWRLALHTAVSFTTNTSWQNYAGESTTGHLAVMAGLGVQAFASGAVGLCVALALIRGLTRRDTDLLGNFWVDLIRSVLRIFLPLSVVFGIVLIALGVPQSLGGAHIVTTVAGGEQTLLGGPVGSWEPVKLMSGDGGGIFNANSAHPYENPTAVTNAIEIVLMLLIPTAFIRTYGRMIGSLRQSWTLLAVVGILFGLLLAAGNLAQSAHNGTVTEAVGGQYEGTETRFGVPASTLFGVAATGTADGAANASYDSFSSLGGGVLLSAMMLGEIAPGGTGSGLYGLIMAVMVAVFIGGLMVGRTPEYLRKRLGFGEMRHVVLYALVSPTAVLACVALAVALGHGPSSMGNPGPHGLTELTYAYTSNVNSNGSAMAGFNGATDFHNLLMSAAMLIGRCLPMVFVLALAGRLARQRPGVVTVGTLQARGVNFVALATGAALLLALLNYLPVLSLGPLAEGLMRGST</sequence>
<evidence type="ECO:0000256" key="5">
    <source>
        <dbReference type="ARBA" id="ARBA00022958"/>
    </source>
</evidence>
<evidence type="ECO:0000313" key="10">
    <source>
        <dbReference type="EMBL" id="AWW40732.1"/>
    </source>
</evidence>
<feature type="transmembrane region" description="Helical" evidence="9">
    <location>
        <begin position="6"/>
        <end position="26"/>
    </location>
</feature>
<dbReference type="Proteomes" id="UP000249616">
    <property type="component" value="Chromosome"/>
</dbReference>
<evidence type="ECO:0000256" key="8">
    <source>
        <dbReference type="ARBA" id="ARBA00023136"/>
    </source>
</evidence>
<feature type="transmembrane region" description="Helical" evidence="9">
    <location>
        <begin position="244"/>
        <end position="264"/>
    </location>
</feature>
<feature type="transmembrane region" description="Helical" evidence="9">
    <location>
        <begin position="122"/>
        <end position="147"/>
    </location>
</feature>
<dbReference type="GO" id="GO:0008556">
    <property type="term" value="F:P-type potassium transmembrane transporter activity"/>
    <property type="evidence" value="ECO:0007669"/>
    <property type="project" value="InterPro"/>
</dbReference>
<feature type="transmembrane region" description="Helical" evidence="9">
    <location>
        <begin position="517"/>
        <end position="536"/>
    </location>
</feature>
<dbReference type="PANTHER" id="PTHR30607">
    <property type="entry name" value="POTASSIUM-TRANSPORTING ATPASE A CHAIN"/>
    <property type="match status" value="1"/>
</dbReference>
<feature type="transmembrane region" description="Helical" evidence="9">
    <location>
        <begin position="276"/>
        <end position="296"/>
    </location>
</feature>
<dbReference type="AlphaFoldDB" id="A0A2Z4J678"/>
<keyword evidence="3 9" id="KW-0633">Potassium transport</keyword>
<evidence type="ECO:0000256" key="1">
    <source>
        <dbReference type="ARBA" id="ARBA00022448"/>
    </source>
</evidence>
<dbReference type="InterPro" id="IPR004623">
    <property type="entry name" value="KdpA"/>
</dbReference>
<dbReference type="PIRSF" id="PIRSF001294">
    <property type="entry name" value="K_ATPaseA"/>
    <property type="match status" value="1"/>
</dbReference>
<dbReference type="KEGG" id="scad:DN051_32005"/>
<comment type="similarity">
    <text evidence="9">Belongs to the KdpA family.</text>
</comment>
<evidence type="ECO:0000256" key="4">
    <source>
        <dbReference type="ARBA" id="ARBA00022692"/>
    </source>
</evidence>